<reference evidence="2" key="1">
    <citation type="submission" date="2020-02" db="EMBL/GenBank/DDBJ databases">
        <authorList>
            <person name="Meier V. D."/>
        </authorList>
    </citation>
    <scope>NUCLEOTIDE SEQUENCE</scope>
    <source>
        <strain evidence="2">AVDCRST_MAG89</strain>
    </source>
</reference>
<proteinExistence type="predicted"/>
<feature type="region of interest" description="Disordered" evidence="1">
    <location>
        <begin position="1"/>
        <end position="37"/>
    </location>
</feature>
<feature type="non-terminal residue" evidence="2">
    <location>
        <position position="1"/>
    </location>
</feature>
<protein>
    <submittedName>
        <fullName evidence="2">Uncharacterized protein</fullName>
    </submittedName>
</protein>
<evidence type="ECO:0000313" key="2">
    <source>
        <dbReference type="EMBL" id="CAA9297415.1"/>
    </source>
</evidence>
<feature type="non-terminal residue" evidence="2">
    <location>
        <position position="37"/>
    </location>
</feature>
<dbReference type="EMBL" id="CADCTV010000049">
    <property type="protein sequence ID" value="CAA9297415.1"/>
    <property type="molecule type" value="Genomic_DNA"/>
</dbReference>
<accession>A0A6J4K6X3</accession>
<evidence type="ECO:0000256" key="1">
    <source>
        <dbReference type="SAM" id="MobiDB-lite"/>
    </source>
</evidence>
<organism evidence="2">
    <name type="scientific">uncultured Gemmatimonadota bacterium</name>
    <dbReference type="NCBI Taxonomy" id="203437"/>
    <lineage>
        <taxon>Bacteria</taxon>
        <taxon>Pseudomonadati</taxon>
        <taxon>Gemmatimonadota</taxon>
        <taxon>environmental samples</taxon>
    </lineage>
</organism>
<gene>
    <name evidence="2" type="ORF">AVDCRST_MAG89-222</name>
</gene>
<sequence length="37" mass="3760">PDASSFPAVGRPTSPAGSPWCGFAPPTDGRRSTTTRA</sequence>
<name>A0A6J4K6X3_9BACT</name>
<dbReference type="AlphaFoldDB" id="A0A6J4K6X3"/>